<dbReference type="NCBIfam" id="TIGR00700">
    <property type="entry name" value="GABAtrnsam"/>
    <property type="match status" value="1"/>
</dbReference>
<evidence type="ECO:0000313" key="9">
    <source>
        <dbReference type="Proteomes" id="UP000264702"/>
    </source>
</evidence>
<dbReference type="CDD" id="cd00610">
    <property type="entry name" value="OAT_like"/>
    <property type="match status" value="1"/>
</dbReference>
<comment type="similarity">
    <text evidence="2 6">Belongs to the class-III pyridoxal-phosphate-dependent aminotransferase family.</text>
</comment>
<dbReference type="InterPro" id="IPR015422">
    <property type="entry name" value="PyrdxlP-dep_Trfase_small"/>
</dbReference>
<evidence type="ECO:0000256" key="7">
    <source>
        <dbReference type="SAM" id="MobiDB-lite"/>
    </source>
</evidence>
<comment type="cofactor">
    <cofactor evidence="1">
        <name>pyridoxal 5'-phosphate</name>
        <dbReference type="ChEBI" id="CHEBI:597326"/>
    </cofactor>
</comment>
<dbReference type="Proteomes" id="UP000264702">
    <property type="component" value="Unassembled WGS sequence"/>
</dbReference>
<dbReference type="EC" id="2.6.1.19" evidence="8"/>
<dbReference type="InterPro" id="IPR015424">
    <property type="entry name" value="PyrdxlP-dep_Trfase"/>
</dbReference>
<comment type="caution">
    <text evidence="8">The sequence shown here is derived from an EMBL/GenBank/DDBJ whole genome shotgun (WGS) entry which is preliminary data.</text>
</comment>
<evidence type="ECO:0000256" key="6">
    <source>
        <dbReference type="RuleBase" id="RU003560"/>
    </source>
</evidence>
<dbReference type="PANTHER" id="PTHR11986:SF58">
    <property type="entry name" value="LEUCINE_METHIONINE RACEMASE"/>
    <property type="match status" value="1"/>
</dbReference>
<keyword evidence="9" id="KW-1185">Reference proteome</keyword>
<dbReference type="OrthoDB" id="9807885at2"/>
<evidence type="ECO:0000256" key="2">
    <source>
        <dbReference type="ARBA" id="ARBA00008954"/>
    </source>
</evidence>
<dbReference type="InterPro" id="IPR015421">
    <property type="entry name" value="PyrdxlP-dep_Trfase_major"/>
</dbReference>
<proteinExistence type="inferred from homology"/>
<dbReference type="AlphaFoldDB" id="A0A372IW83"/>
<organism evidence="8 9">
    <name type="scientific">Paracidobacterium acidisoli</name>
    <dbReference type="NCBI Taxonomy" id="2303751"/>
    <lineage>
        <taxon>Bacteria</taxon>
        <taxon>Pseudomonadati</taxon>
        <taxon>Acidobacteriota</taxon>
        <taxon>Terriglobia</taxon>
        <taxon>Terriglobales</taxon>
        <taxon>Acidobacteriaceae</taxon>
        <taxon>Paracidobacterium</taxon>
    </lineage>
</organism>
<feature type="region of interest" description="Disordered" evidence="7">
    <location>
        <begin position="444"/>
        <end position="469"/>
    </location>
</feature>
<gene>
    <name evidence="8" type="primary">gabT</name>
    <name evidence="8" type="ORF">D0Y96_03670</name>
</gene>
<dbReference type="GO" id="GO:0042802">
    <property type="term" value="F:identical protein binding"/>
    <property type="evidence" value="ECO:0007669"/>
    <property type="project" value="TreeGrafter"/>
</dbReference>
<evidence type="ECO:0000313" key="8">
    <source>
        <dbReference type="EMBL" id="RFU18653.1"/>
    </source>
</evidence>
<dbReference type="GO" id="GO:0009448">
    <property type="term" value="P:gamma-aminobutyric acid metabolic process"/>
    <property type="evidence" value="ECO:0007669"/>
    <property type="project" value="InterPro"/>
</dbReference>
<evidence type="ECO:0000256" key="3">
    <source>
        <dbReference type="ARBA" id="ARBA00022576"/>
    </source>
</evidence>
<dbReference type="SUPFAM" id="SSF53383">
    <property type="entry name" value="PLP-dependent transferases"/>
    <property type="match status" value="1"/>
</dbReference>
<keyword evidence="5 6" id="KW-0663">Pyridoxal phosphate</keyword>
<evidence type="ECO:0000256" key="4">
    <source>
        <dbReference type="ARBA" id="ARBA00022679"/>
    </source>
</evidence>
<protein>
    <submittedName>
        <fullName evidence="8">4-aminobutyrate--2-oxoglutarate transaminase</fullName>
        <ecNumber evidence="8">2.6.1.19</ecNumber>
    </submittedName>
</protein>
<evidence type="ECO:0000256" key="1">
    <source>
        <dbReference type="ARBA" id="ARBA00001933"/>
    </source>
</evidence>
<sequence>MSSISLVTTIPGPRSQALTKRRSQAVPRSVAQINPIFVKRAHGALIEDVDGNVLLDFAGGIGCVNGGHADPAVIEAIQKQSSLFLHTCFMAAPYESYVRLAERLNVLTPGSFPKRTFFVNSGAEAVENAVKIAREYTSRPAIICFDDAFHGRTYMAMSLTSKMKPYKTGFGPFAEDVYRIPYPNPYRDGASISPEYCVERTLDTLNELFVNRVSPEMVAAIIIEPVLGEGGFVVPPPAFLPELRRICDAHGIVLVADEIQTGFGRTGRMFACEHFGLEPDILLTAKSIASGMPIAGITGRAEIMDHSMPGALGGTFGGNPLACAAALATLDLFEREHLCERSVRIGEIFSARARQWQARFSCVGDVRGLGSMQAIELVRNRSLKEPATELTREITRYACEHGVILVTAGTHGNVIRLLAPLVISEGELNEGLDVIEAALHAFSPRETDPSDQQMTEAAYGAGKEKHRPD</sequence>
<dbReference type="Pfam" id="PF00202">
    <property type="entry name" value="Aminotran_3"/>
    <property type="match status" value="1"/>
</dbReference>
<dbReference type="EMBL" id="QVQT01000001">
    <property type="protein sequence ID" value="RFU18653.1"/>
    <property type="molecule type" value="Genomic_DNA"/>
</dbReference>
<dbReference type="Gene3D" id="3.90.1150.10">
    <property type="entry name" value="Aspartate Aminotransferase, domain 1"/>
    <property type="match status" value="1"/>
</dbReference>
<dbReference type="FunFam" id="3.40.640.10:FF:000013">
    <property type="entry name" value="4-aminobutyrate aminotransferase"/>
    <property type="match status" value="1"/>
</dbReference>
<dbReference type="GO" id="GO:0030170">
    <property type="term" value="F:pyridoxal phosphate binding"/>
    <property type="evidence" value="ECO:0007669"/>
    <property type="project" value="InterPro"/>
</dbReference>
<dbReference type="InterPro" id="IPR005814">
    <property type="entry name" value="Aminotrans_3"/>
</dbReference>
<dbReference type="Gene3D" id="3.40.640.10">
    <property type="entry name" value="Type I PLP-dependent aspartate aminotransferase-like (Major domain)"/>
    <property type="match status" value="1"/>
</dbReference>
<dbReference type="RefSeq" id="WP_117297948.1">
    <property type="nucleotide sequence ID" value="NZ_QVQT02000001.1"/>
</dbReference>
<dbReference type="InterPro" id="IPR049704">
    <property type="entry name" value="Aminotrans_3_PPA_site"/>
</dbReference>
<dbReference type="GO" id="GO:0034386">
    <property type="term" value="F:4-aminobutyrate:2-oxoglutarate transaminase activity"/>
    <property type="evidence" value="ECO:0007669"/>
    <property type="project" value="UniProtKB-EC"/>
</dbReference>
<reference evidence="8 9" key="1">
    <citation type="submission" date="2018-08" db="EMBL/GenBank/DDBJ databases">
        <title>Acidipila sp. 4G-K13, an acidobacterium isolated from forest soil.</title>
        <authorList>
            <person name="Gao Z.-H."/>
            <person name="Qiu L.-H."/>
        </authorList>
    </citation>
    <scope>NUCLEOTIDE SEQUENCE [LARGE SCALE GENOMIC DNA]</scope>
    <source>
        <strain evidence="8 9">4G-K13</strain>
    </source>
</reference>
<keyword evidence="4 8" id="KW-0808">Transferase</keyword>
<dbReference type="InterPro" id="IPR004632">
    <property type="entry name" value="4NH2But_aminotransferase_bac"/>
</dbReference>
<accession>A0A372IW83</accession>
<evidence type="ECO:0000256" key="5">
    <source>
        <dbReference type="ARBA" id="ARBA00022898"/>
    </source>
</evidence>
<dbReference type="PANTHER" id="PTHR11986">
    <property type="entry name" value="AMINOTRANSFERASE CLASS III"/>
    <property type="match status" value="1"/>
</dbReference>
<dbReference type="PIRSF" id="PIRSF000521">
    <property type="entry name" value="Transaminase_4ab_Lys_Orn"/>
    <property type="match status" value="1"/>
</dbReference>
<dbReference type="PROSITE" id="PS00600">
    <property type="entry name" value="AA_TRANSFER_CLASS_3"/>
    <property type="match status" value="1"/>
</dbReference>
<name>A0A372IW83_9BACT</name>
<dbReference type="InterPro" id="IPR050103">
    <property type="entry name" value="Class-III_PLP-dep_AT"/>
</dbReference>
<keyword evidence="3 8" id="KW-0032">Aminotransferase</keyword>